<feature type="transmembrane region" description="Helical" evidence="1">
    <location>
        <begin position="553"/>
        <end position="578"/>
    </location>
</feature>
<dbReference type="EMBL" id="CP096115">
    <property type="protein sequence ID" value="UUX93884.1"/>
    <property type="molecule type" value="Genomic_DNA"/>
</dbReference>
<feature type="transmembrane region" description="Helical" evidence="1">
    <location>
        <begin position="164"/>
        <end position="184"/>
    </location>
</feature>
<organism evidence="3 4">
    <name type="scientific">Methanoplanus endosymbiosus</name>
    <dbReference type="NCBI Taxonomy" id="33865"/>
    <lineage>
        <taxon>Archaea</taxon>
        <taxon>Methanobacteriati</taxon>
        <taxon>Methanobacteriota</taxon>
        <taxon>Stenosarchaea group</taxon>
        <taxon>Methanomicrobia</taxon>
        <taxon>Methanomicrobiales</taxon>
        <taxon>Methanomicrobiaceae</taxon>
        <taxon>Methanoplanus</taxon>
    </lineage>
</organism>
<accession>A0A9E7TLJ0</accession>
<evidence type="ECO:0000256" key="1">
    <source>
        <dbReference type="SAM" id="Phobius"/>
    </source>
</evidence>
<keyword evidence="1" id="KW-1133">Transmembrane helix</keyword>
<dbReference type="Pfam" id="PF09843">
    <property type="entry name" value="DUF2070"/>
    <property type="match status" value="1"/>
</dbReference>
<dbReference type="InterPro" id="IPR019204">
    <property type="entry name" value="DUF2070_membrane"/>
</dbReference>
<name>A0A9E7TLJ0_9EURY</name>
<evidence type="ECO:0000259" key="2">
    <source>
        <dbReference type="Pfam" id="PF09843"/>
    </source>
</evidence>
<feature type="transmembrane region" description="Helical" evidence="1">
    <location>
        <begin position="139"/>
        <end position="158"/>
    </location>
</feature>
<reference evidence="3" key="1">
    <citation type="submission" date="2022-04" db="EMBL/GenBank/DDBJ databases">
        <title>Complete genome of Methanoplanus endosymbiosus DSM 3599.</title>
        <authorList>
            <person name="Chen S.-C."/>
            <person name="You Y.-T."/>
            <person name="Zhou Y.-Z."/>
            <person name="Lai M.-C."/>
        </authorList>
    </citation>
    <scope>NUCLEOTIDE SEQUENCE</scope>
    <source>
        <strain evidence="3">DSM 3599</strain>
    </source>
</reference>
<feature type="transmembrane region" description="Helical" evidence="1">
    <location>
        <begin position="82"/>
        <end position="105"/>
    </location>
</feature>
<keyword evidence="1" id="KW-0472">Membrane</keyword>
<dbReference type="Proteomes" id="UP001060368">
    <property type="component" value="Chromosome"/>
</dbReference>
<dbReference type="AlphaFoldDB" id="A0A9E7TLJ0"/>
<protein>
    <submittedName>
        <fullName evidence="3">DUF2070 family protein</fullName>
    </submittedName>
</protein>
<feature type="transmembrane region" description="Helical" evidence="1">
    <location>
        <begin position="21"/>
        <end position="43"/>
    </location>
</feature>
<feature type="domain" description="DUF2070" evidence="2">
    <location>
        <begin position="9"/>
        <end position="571"/>
    </location>
</feature>
<sequence>MSASGDTKIEGLSRYLFIAPSWPRSLTIIIILGILTDVASLFGNSEFRFFGTFGFTLPAIMSFVFTKPLVEYFGKKITWNRSALLVLACFIFSIIISFFPVLLIFEGIVPLLFAVSLGFIFGIRLIVLVAIADFRLKKMFPAAVTQSFFGTFVGYFYFGPDFLLLSVTTHILFGICVFLFLWLIERPLKKNFNISALNFINAFIAHNTDGSKALETFFREIGEEVYVPQVSLFFKREDKEDVIFTVPNLHPGPMGEIGGGNLPRILHDSLPGEAFVAHGCATHDFNLVSEDEVSKIADAVKKSALDVEYSEYAGKSMRFECGTVKTLVQTFGDSVLAISTRSPGMTEDLDYPIGLAIMAEGHKRFKNVAFVDAHNCMVDVVTSVLPASFTAYEYIRGALSAFEGCYDCGQDEFSIGVCRMELPFTRADGFGDLGIQTLVVETAGQRTAYVLFDGNNIHQGVREKIRAEVLRYVDECELMTSDSHVVNTMSGKNPVGLRVPPEDIIPYVIDSVKTAVKDLSPATAAASTGWCEGVVVFGSQRISQLASTVNAMLTYVAPLGVAILGVALVFSVIAYLILL</sequence>
<keyword evidence="4" id="KW-1185">Reference proteome</keyword>
<evidence type="ECO:0000313" key="3">
    <source>
        <dbReference type="EMBL" id="UUX93884.1"/>
    </source>
</evidence>
<keyword evidence="1" id="KW-0812">Transmembrane</keyword>
<feature type="transmembrane region" description="Helical" evidence="1">
    <location>
        <begin position="111"/>
        <end position="132"/>
    </location>
</feature>
<evidence type="ECO:0000313" key="4">
    <source>
        <dbReference type="Proteomes" id="UP001060368"/>
    </source>
</evidence>
<gene>
    <name evidence="3" type="ORF">L6E24_10565</name>
</gene>
<proteinExistence type="predicted"/>
<dbReference type="KEGG" id="mend:L6E24_10565"/>
<feature type="transmembrane region" description="Helical" evidence="1">
    <location>
        <begin position="49"/>
        <end position="70"/>
    </location>
</feature>